<dbReference type="GO" id="GO:0006085">
    <property type="term" value="P:acetyl-CoA biosynthetic process"/>
    <property type="evidence" value="ECO:0007669"/>
    <property type="project" value="TreeGrafter"/>
</dbReference>
<keyword evidence="6" id="KW-0007">Acetylation</keyword>
<sequence>MKGRAKFGDAQAAVWQPGVEHVARSRLAAAMKRWGFSTLEALHTASVDRPEWFWPAAAEDLGISLRGNVESVRDDSRGRLFPQWFKGATLNVVESCVDRHAADPVQAQRTAVVYEGDSGQHRSLTFAGLKLEVDRFAAGLRRLGVGKGDRVALFMPPVPEAAVTIMACAKIGAIGVPAFSGYGSESLATRLQAAEAKVLVTVDSTTRRGKPVPMKAIADEAAASSRSVQHLVVIRASGEPVAINDGRDYWWHEVATPLSDGAEPEAPEALDPNHPLLIIYTSGTTGLPKGIVHSHIGYLLKSAVDFGYAFDLQVGDTLGWIADMGWMLGPLMIVGGLQCGSGIVMAEGLPDHPAADRLWDMVERHRLTVLGISPTAARGLRARADSGRPAADLTSLRAFASTGEAWDEPTWHWLFDTVGQSRLPILNYSGGTETGGGILSCYTIAPQAPASFSGPLPGMDVDVLDADARPTSEIGELAVHNTWVGMTHGFWRDDARYLDTYWSRWPDTWVHGDLASIDAHGYWHIHGRSDDTLKIGGRRVGPSEIESALVAQPGIAEAAVIGAPDAVKGQEIVAFVVARDSAAPPQPETLVAAVTQMLGKAMAPSRVHVVDGLPKTKNGKIMRRAIRARYLGEKLGDLSAHDPLTPLEHIPARTSAA</sequence>
<dbReference type="OrthoDB" id="9766486at2"/>
<dbReference type="InterPro" id="IPR045851">
    <property type="entry name" value="AMP-bd_C_sf"/>
</dbReference>
<proteinExistence type="inferred from homology"/>
<evidence type="ECO:0000313" key="10">
    <source>
        <dbReference type="EMBL" id="SAK96051.1"/>
    </source>
</evidence>
<dbReference type="Pfam" id="PF13193">
    <property type="entry name" value="AMP-binding_C"/>
    <property type="match status" value="1"/>
</dbReference>
<dbReference type="Gene3D" id="3.30.300.30">
    <property type="match status" value="1"/>
</dbReference>
<evidence type="ECO:0000259" key="8">
    <source>
        <dbReference type="Pfam" id="PF13193"/>
    </source>
</evidence>
<dbReference type="AlphaFoldDB" id="A0A158DN35"/>
<dbReference type="InterPro" id="IPR020845">
    <property type="entry name" value="AMP-binding_CS"/>
</dbReference>
<comment type="caution">
    <text evidence="10">The sequence shown here is derived from an EMBL/GenBank/DDBJ whole genome shotgun (WGS) entry which is preliminary data.</text>
</comment>
<name>A0A158DN35_9BURK</name>
<feature type="domain" description="AMP-binding enzyme C-terminal" evidence="8">
    <location>
        <begin position="544"/>
        <end position="620"/>
    </location>
</feature>
<evidence type="ECO:0000259" key="9">
    <source>
        <dbReference type="Pfam" id="PF16177"/>
    </source>
</evidence>
<dbReference type="Pfam" id="PF16177">
    <property type="entry name" value="ACAS_N"/>
    <property type="match status" value="1"/>
</dbReference>
<keyword evidence="11" id="KW-1185">Reference proteome</keyword>
<dbReference type="InterPro" id="IPR025110">
    <property type="entry name" value="AMP-bd_C"/>
</dbReference>
<keyword evidence="4" id="KW-0547">Nucleotide-binding</keyword>
<dbReference type="PROSITE" id="PS00455">
    <property type="entry name" value="AMP_BINDING"/>
    <property type="match status" value="1"/>
</dbReference>
<dbReference type="EC" id="6.2.1.1" evidence="2"/>
<evidence type="ECO:0000256" key="5">
    <source>
        <dbReference type="ARBA" id="ARBA00022840"/>
    </source>
</evidence>
<dbReference type="GO" id="GO:0005524">
    <property type="term" value="F:ATP binding"/>
    <property type="evidence" value="ECO:0007669"/>
    <property type="project" value="UniProtKB-KW"/>
</dbReference>
<dbReference type="Proteomes" id="UP000054851">
    <property type="component" value="Unassembled WGS sequence"/>
</dbReference>
<keyword evidence="5" id="KW-0067">ATP-binding</keyword>
<evidence type="ECO:0000256" key="2">
    <source>
        <dbReference type="ARBA" id="ARBA00013275"/>
    </source>
</evidence>
<protein>
    <recommendedName>
        <fullName evidence="2">acetate--CoA ligase</fullName>
        <ecNumber evidence="2">6.2.1.1</ecNumber>
    </recommendedName>
</protein>
<keyword evidence="3 10" id="KW-0436">Ligase</keyword>
<organism evidence="10 11">
    <name type="scientific">Caballeronia hypogeia</name>
    <dbReference type="NCBI Taxonomy" id="1777140"/>
    <lineage>
        <taxon>Bacteria</taxon>
        <taxon>Pseudomonadati</taxon>
        <taxon>Pseudomonadota</taxon>
        <taxon>Betaproteobacteria</taxon>
        <taxon>Burkholderiales</taxon>
        <taxon>Burkholderiaceae</taxon>
        <taxon>Caballeronia</taxon>
    </lineage>
</organism>
<evidence type="ECO:0000256" key="4">
    <source>
        <dbReference type="ARBA" id="ARBA00022741"/>
    </source>
</evidence>
<comment type="similarity">
    <text evidence="1">Belongs to the ATP-dependent AMP-binding enzyme family.</text>
</comment>
<dbReference type="STRING" id="1777140.AWB79_07294"/>
<dbReference type="Gene3D" id="3.40.50.12780">
    <property type="entry name" value="N-terminal domain of ligase-like"/>
    <property type="match status" value="1"/>
</dbReference>
<dbReference type="RefSeq" id="WP_061172292.1">
    <property type="nucleotide sequence ID" value="NZ_FCOA02000051.1"/>
</dbReference>
<dbReference type="InterPro" id="IPR032387">
    <property type="entry name" value="ACAS_N"/>
</dbReference>
<evidence type="ECO:0000313" key="11">
    <source>
        <dbReference type="Proteomes" id="UP000054851"/>
    </source>
</evidence>
<dbReference type="EMBL" id="FCOA02000051">
    <property type="protein sequence ID" value="SAK96051.1"/>
    <property type="molecule type" value="Genomic_DNA"/>
</dbReference>
<evidence type="ECO:0000256" key="6">
    <source>
        <dbReference type="ARBA" id="ARBA00022990"/>
    </source>
</evidence>
<feature type="domain" description="AMP-dependent synthetase/ligase" evidence="7">
    <location>
        <begin position="106"/>
        <end position="484"/>
    </location>
</feature>
<dbReference type="Pfam" id="PF00501">
    <property type="entry name" value="AMP-binding"/>
    <property type="match status" value="1"/>
</dbReference>
<gene>
    <name evidence="10" type="ORF">AWB79_07294</name>
</gene>
<dbReference type="PANTHER" id="PTHR24095">
    <property type="entry name" value="ACETYL-COENZYME A SYNTHETASE"/>
    <property type="match status" value="1"/>
</dbReference>
<reference evidence="10" key="1">
    <citation type="submission" date="2016-01" db="EMBL/GenBank/DDBJ databases">
        <authorList>
            <person name="Peeters C."/>
        </authorList>
    </citation>
    <scope>NUCLEOTIDE SEQUENCE</scope>
    <source>
        <strain evidence="10">LMG 29322</strain>
    </source>
</reference>
<dbReference type="SUPFAM" id="SSF56801">
    <property type="entry name" value="Acetyl-CoA synthetase-like"/>
    <property type="match status" value="1"/>
</dbReference>
<dbReference type="GO" id="GO:0003987">
    <property type="term" value="F:acetate-CoA ligase activity"/>
    <property type="evidence" value="ECO:0007669"/>
    <property type="project" value="UniProtKB-EC"/>
</dbReference>
<dbReference type="InterPro" id="IPR000873">
    <property type="entry name" value="AMP-dep_synth/lig_dom"/>
</dbReference>
<dbReference type="PANTHER" id="PTHR24095:SF14">
    <property type="entry name" value="ACETYL-COENZYME A SYNTHETASE 1"/>
    <property type="match status" value="1"/>
</dbReference>
<accession>A0A158DN35</accession>
<feature type="domain" description="Acetyl-coenzyme A synthetase N-terminal" evidence="9">
    <location>
        <begin position="40"/>
        <end position="96"/>
    </location>
</feature>
<evidence type="ECO:0000256" key="1">
    <source>
        <dbReference type="ARBA" id="ARBA00006432"/>
    </source>
</evidence>
<evidence type="ECO:0000259" key="7">
    <source>
        <dbReference type="Pfam" id="PF00501"/>
    </source>
</evidence>
<dbReference type="InterPro" id="IPR042099">
    <property type="entry name" value="ANL_N_sf"/>
</dbReference>
<evidence type="ECO:0000256" key="3">
    <source>
        <dbReference type="ARBA" id="ARBA00022598"/>
    </source>
</evidence>